<dbReference type="EMBL" id="DF846517">
    <property type="protein sequence ID" value="GAT50479.1"/>
    <property type="molecule type" value="Genomic_DNA"/>
</dbReference>
<evidence type="ECO:0000313" key="1">
    <source>
        <dbReference type="EMBL" id="GAT50479.1"/>
    </source>
</evidence>
<reference evidence="1" key="1">
    <citation type="submission" date="2014-09" db="EMBL/GenBank/DDBJ databases">
        <title>Genome sequence of the luminous mushroom Mycena chlorophos for searching fungal bioluminescence genes.</title>
        <authorList>
            <person name="Tanaka Y."/>
            <person name="Kasuga D."/>
            <person name="Oba Y."/>
            <person name="Hase S."/>
            <person name="Sato K."/>
            <person name="Oba Y."/>
            <person name="Sakakibara Y."/>
        </authorList>
    </citation>
    <scope>NUCLEOTIDE SEQUENCE</scope>
</reference>
<sequence>MSAPLLPPELERHIFLLAAHKDPPTGAILLPFYELPAGVEPTLYEGLDLYHTRSLVALISAAKQKPHLLRLGVEQLMIPYSDSREGDLERQNVNDALRLCVRLQRPTLASSLGSTTVLEILSNLPLRRLVASARIVEAAQSLKHLTHLESFDSMSRGSSADSLAFLAALPALTHFASVDPPPDIDTWLKALPRLRVLVLFHLPESPSPTDQRLAVTFWELWHEGACDEESY</sequence>
<proteinExistence type="predicted"/>
<name>A0ABQ0LH53_MYCCL</name>
<evidence type="ECO:0000313" key="2">
    <source>
        <dbReference type="Proteomes" id="UP000815677"/>
    </source>
</evidence>
<protein>
    <submittedName>
        <fullName evidence="1">Uncharacterized protein</fullName>
    </submittedName>
</protein>
<gene>
    <name evidence="1" type="ORF">MCHLO_07721</name>
</gene>
<organism evidence="1 2">
    <name type="scientific">Mycena chlorophos</name>
    <name type="common">Agaric fungus</name>
    <name type="synonym">Agaricus chlorophos</name>
    <dbReference type="NCBI Taxonomy" id="658473"/>
    <lineage>
        <taxon>Eukaryota</taxon>
        <taxon>Fungi</taxon>
        <taxon>Dikarya</taxon>
        <taxon>Basidiomycota</taxon>
        <taxon>Agaricomycotina</taxon>
        <taxon>Agaricomycetes</taxon>
        <taxon>Agaricomycetidae</taxon>
        <taxon>Agaricales</taxon>
        <taxon>Marasmiineae</taxon>
        <taxon>Mycenaceae</taxon>
        <taxon>Mycena</taxon>
    </lineage>
</organism>
<dbReference type="Proteomes" id="UP000815677">
    <property type="component" value="Unassembled WGS sequence"/>
</dbReference>
<accession>A0ABQ0LH53</accession>
<keyword evidence="2" id="KW-1185">Reference proteome</keyword>